<dbReference type="RefSeq" id="WP_125004379.1">
    <property type="nucleotide sequence ID" value="NZ_BHYK01000025.1"/>
</dbReference>
<protein>
    <recommendedName>
        <fullName evidence="1">Stage 0 sporulation protein A homolog</fullName>
    </recommendedName>
</protein>
<feature type="domain" description="Response regulatory" evidence="5">
    <location>
        <begin position="3"/>
        <end position="122"/>
    </location>
</feature>
<dbReference type="CDD" id="cd17574">
    <property type="entry name" value="REC_OmpR"/>
    <property type="match status" value="1"/>
</dbReference>
<comment type="caution">
    <text evidence="6">The sequence shown here is derived from an EMBL/GenBank/DDBJ whole genome shotgun (WGS) entry which is preliminary data.</text>
</comment>
<dbReference type="Pfam" id="PF00072">
    <property type="entry name" value="Response_reg"/>
    <property type="match status" value="1"/>
</dbReference>
<evidence type="ECO:0000256" key="4">
    <source>
        <dbReference type="PROSITE-ProRule" id="PRU00169"/>
    </source>
</evidence>
<keyword evidence="7" id="KW-1185">Reference proteome</keyword>
<dbReference type="PROSITE" id="PS50110">
    <property type="entry name" value="RESPONSE_REGULATORY"/>
    <property type="match status" value="1"/>
</dbReference>
<evidence type="ECO:0000313" key="6">
    <source>
        <dbReference type="EMBL" id="GCD12036.1"/>
    </source>
</evidence>
<dbReference type="PANTHER" id="PTHR44591:SF3">
    <property type="entry name" value="RESPONSE REGULATORY DOMAIN-CONTAINING PROTEIN"/>
    <property type="match status" value="1"/>
</dbReference>
<organism evidence="6 7">
    <name type="scientific">Clostridium tagluense</name>
    <dbReference type="NCBI Taxonomy" id="360422"/>
    <lineage>
        <taxon>Bacteria</taxon>
        <taxon>Bacillati</taxon>
        <taxon>Bacillota</taxon>
        <taxon>Clostridia</taxon>
        <taxon>Eubacteriales</taxon>
        <taxon>Clostridiaceae</taxon>
        <taxon>Clostridium</taxon>
    </lineage>
</organism>
<comment type="function">
    <text evidence="3">May play the central regulatory role in sporulation. It may be an element of the effector pathway responsible for the activation of sporulation genes in response to nutritional stress. Spo0A may act in concert with spo0H (a sigma factor) to control the expression of some genes that are critical to the sporulation process.</text>
</comment>
<accession>A0A401UR93</accession>
<feature type="modified residue" description="4-aspartylphosphate" evidence="4">
    <location>
        <position position="55"/>
    </location>
</feature>
<evidence type="ECO:0000256" key="1">
    <source>
        <dbReference type="ARBA" id="ARBA00018672"/>
    </source>
</evidence>
<gene>
    <name evidence="6" type="ORF">Ctaglu_36590</name>
</gene>
<dbReference type="SMART" id="SM00448">
    <property type="entry name" value="REC"/>
    <property type="match status" value="1"/>
</dbReference>
<dbReference type="AlphaFoldDB" id="A0A401UR93"/>
<dbReference type="InterPro" id="IPR011006">
    <property type="entry name" value="CheY-like_superfamily"/>
</dbReference>
<dbReference type="PANTHER" id="PTHR44591">
    <property type="entry name" value="STRESS RESPONSE REGULATOR PROTEIN 1"/>
    <property type="match status" value="1"/>
</dbReference>
<name>A0A401UR93_9CLOT</name>
<sequence>MKKILIVDDEVNNRLLLEEILEEFKEQGVEIVLAEDGKQGLDIILREKPNLVFLDIMMPEIDGYEVCNIVKKEFNLMNTYIVLLTAKGQAEDKNRGKVVLCDKYITKPFYFDEVLAIATEVLGLKLN</sequence>
<dbReference type="SUPFAM" id="SSF52172">
    <property type="entry name" value="CheY-like"/>
    <property type="match status" value="1"/>
</dbReference>
<dbReference type="EMBL" id="BHYK01000025">
    <property type="protein sequence ID" value="GCD12036.1"/>
    <property type="molecule type" value="Genomic_DNA"/>
</dbReference>
<reference evidence="6 7" key="1">
    <citation type="submission" date="2018-11" db="EMBL/GenBank/DDBJ databases">
        <title>Genome sequencing and assembly of Clostridium tagluense strain A121.</title>
        <authorList>
            <person name="Murakami T."/>
            <person name="Segawa T."/>
            <person name="Shcherbakova V.A."/>
            <person name="Mori H."/>
            <person name="Yoshimura Y."/>
        </authorList>
    </citation>
    <scope>NUCLEOTIDE SEQUENCE [LARGE SCALE GENOMIC DNA]</scope>
    <source>
        <strain evidence="6 7">A121</strain>
    </source>
</reference>
<evidence type="ECO:0000313" key="7">
    <source>
        <dbReference type="Proteomes" id="UP000287872"/>
    </source>
</evidence>
<dbReference type="InterPro" id="IPR001789">
    <property type="entry name" value="Sig_transdc_resp-reg_receiver"/>
</dbReference>
<dbReference type="InterPro" id="IPR050595">
    <property type="entry name" value="Bact_response_regulator"/>
</dbReference>
<evidence type="ECO:0000256" key="3">
    <source>
        <dbReference type="ARBA" id="ARBA00024867"/>
    </source>
</evidence>
<keyword evidence="2 4" id="KW-0597">Phosphoprotein</keyword>
<dbReference type="OrthoDB" id="9808843at2"/>
<proteinExistence type="predicted"/>
<dbReference type="GO" id="GO:0000160">
    <property type="term" value="P:phosphorelay signal transduction system"/>
    <property type="evidence" value="ECO:0007669"/>
    <property type="project" value="InterPro"/>
</dbReference>
<evidence type="ECO:0000259" key="5">
    <source>
        <dbReference type="PROSITE" id="PS50110"/>
    </source>
</evidence>
<evidence type="ECO:0000256" key="2">
    <source>
        <dbReference type="ARBA" id="ARBA00022553"/>
    </source>
</evidence>
<dbReference type="Proteomes" id="UP000287872">
    <property type="component" value="Unassembled WGS sequence"/>
</dbReference>
<dbReference type="Gene3D" id="3.40.50.2300">
    <property type="match status" value="1"/>
</dbReference>